<proteinExistence type="predicted"/>
<accession>A0A5E4TP69</accession>
<reference evidence="1 2" key="1">
    <citation type="submission" date="2019-08" db="EMBL/GenBank/DDBJ databases">
        <authorList>
            <person name="Peeters C."/>
        </authorList>
    </citation>
    <scope>NUCLEOTIDE SEQUENCE [LARGE SCALE GENOMIC DNA]</scope>
    <source>
        <strain evidence="1 2">LMG 31111</strain>
    </source>
</reference>
<evidence type="ECO:0000313" key="1">
    <source>
        <dbReference type="EMBL" id="VVD89690.1"/>
    </source>
</evidence>
<dbReference type="Proteomes" id="UP000383971">
    <property type="component" value="Unassembled WGS sequence"/>
</dbReference>
<keyword evidence="2" id="KW-1185">Reference proteome</keyword>
<organism evidence="1 2">
    <name type="scientific">Pandoraea communis</name>
    <dbReference type="NCBI Taxonomy" id="2508297"/>
    <lineage>
        <taxon>Bacteria</taxon>
        <taxon>Pseudomonadati</taxon>
        <taxon>Pseudomonadota</taxon>
        <taxon>Betaproteobacteria</taxon>
        <taxon>Burkholderiales</taxon>
        <taxon>Burkholderiaceae</taxon>
        <taxon>Pandoraea</taxon>
    </lineage>
</organism>
<evidence type="ECO:0000313" key="2">
    <source>
        <dbReference type="Proteomes" id="UP000383971"/>
    </source>
</evidence>
<dbReference type="EMBL" id="CABPSE010000004">
    <property type="protein sequence ID" value="VVD89690.1"/>
    <property type="molecule type" value="Genomic_DNA"/>
</dbReference>
<name>A0A5E4TP69_9BURK</name>
<gene>
    <name evidence="1" type="ORF">PCO31111_01558</name>
</gene>
<protein>
    <submittedName>
        <fullName evidence="1">Uncharacterized protein</fullName>
    </submittedName>
</protein>
<dbReference type="AlphaFoldDB" id="A0A5E4TP69"/>
<sequence length="84" mass="9003">MRDAHRIVIDPGVVSHSGTHSAREGAQSRFVCDVECAANAQSENQLMDAFTGGHHNAERKVRASLHPEQHHVGLGGLLVVQAEA</sequence>